<accession>A0A0G0T6M3</accession>
<proteinExistence type="predicted"/>
<evidence type="ECO:0000313" key="2">
    <source>
        <dbReference type="EMBL" id="KKR42770.1"/>
    </source>
</evidence>
<feature type="transmembrane region" description="Helical" evidence="1">
    <location>
        <begin position="6"/>
        <end position="23"/>
    </location>
</feature>
<gene>
    <name evidence="2" type="ORF">UT77_C0001G0221</name>
</gene>
<dbReference type="Proteomes" id="UP000034881">
    <property type="component" value="Unassembled WGS sequence"/>
</dbReference>
<name>A0A0G0T6M3_9BACT</name>
<keyword evidence="1" id="KW-0472">Membrane</keyword>
<protein>
    <submittedName>
        <fullName evidence="2">Uncharacterized protein</fullName>
    </submittedName>
</protein>
<keyword evidence="1" id="KW-1133">Transmembrane helix</keyword>
<comment type="caution">
    <text evidence="2">The sequence shown here is derived from an EMBL/GenBank/DDBJ whole genome shotgun (WGS) entry which is preliminary data.</text>
</comment>
<dbReference type="AlphaFoldDB" id="A0A0G0T6M3"/>
<reference evidence="2 3" key="1">
    <citation type="journal article" date="2015" name="Nature">
        <title>rRNA introns, odd ribosomes, and small enigmatic genomes across a large radiation of phyla.</title>
        <authorList>
            <person name="Brown C.T."/>
            <person name="Hug L.A."/>
            <person name="Thomas B.C."/>
            <person name="Sharon I."/>
            <person name="Castelle C.J."/>
            <person name="Singh A."/>
            <person name="Wilkins M.J."/>
            <person name="Williams K.H."/>
            <person name="Banfield J.F."/>
        </authorList>
    </citation>
    <scope>NUCLEOTIDE SEQUENCE [LARGE SCALE GENOMIC DNA]</scope>
</reference>
<dbReference type="EMBL" id="LBYB01000001">
    <property type="protein sequence ID" value="KKR42770.1"/>
    <property type="molecule type" value="Genomic_DNA"/>
</dbReference>
<evidence type="ECO:0000256" key="1">
    <source>
        <dbReference type="SAM" id="Phobius"/>
    </source>
</evidence>
<keyword evidence="1" id="KW-0812">Transmembrane</keyword>
<organism evidence="2 3">
    <name type="scientific">Candidatus Daviesbacteria bacterium GW2011_GWC2_40_12</name>
    <dbReference type="NCBI Taxonomy" id="1618431"/>
    <lineage>
        <taxon>Bacteria</taxon>
        <taxon>Candidatus Daviesiibacteriota</taxon>
    </lineage>
</organism>
<sequence>MRNQAIAIIIGMILLFAGGYLYLNNQNSSEDYLPKEQRKNVEAYFVENMRVSPAEATEMASKGVDLRVSKDTTLTGIVGNLYYYGFIDNEKTFTKLLETTADTTSGRENAIKVGNNTIDTNSSYYLNYQMIDKEIADTLLNKGRYSEKFNDYNYLFMPSGPQDSGRRP</sequence>
<evidence type="ECO:0000313" key="3">
    <source>
        <dbReference type="Proteomes" id="UP000034881"/>
    </source>
</evidence>